<gene>
    <name evidence="2" type="ORF">MdSGHV086</name>
</gene>
<dbReference type="Proteomes" id="UP000011274">
    <property type="component" value="Segment"/>
</dbReference>
<evidence type="ECO:0000313" key="2">
    <source>
        <dbReference type="EMBL" id="ACD03545.1"/>
    </source>
</evidence>
<proteinExistence type="predicted"/>
<dbReference type="GeneID" id="6295443"/>
<sequence>MSQVTNTQSTIPGAPLPQPSSSRNSNVNGIQTNTSSSSSSTEVFDTLINSVFSSSTDCASTLPVNVCNQKELPCFFEFLQSCSPRRDEDLVYGLYCLRHTNATNRTFAAIGTQTSVDMQPIYLKTAVCEKNMFLWSFLTNVSYPRAKELISFMNISTTESSNLAKFLMAVSEPHGHRQNSEEFQRMYQYLSAYCQSAIKCLEAVPDRDKILVPILFTRKFVENNARNRMVNDIMTKSEAGTYAMQRVNDDARQIFVPLSSLNILDQVNLLSFRMYCGIGRVGLAPNVSITGDRVYIGSGLSIRNAISSVDITKLRSVYPDSVYRLIRKVHGDSVHNNYDILVLLAVPNAPNIVINPQIFIAKRKYIIASFDIDKLDILSLC</sequence>
<keyword evidence="3" id="KW-1185">Reference proteome</keyword>
<evidence type="ECO:0000256" key="1">
    <source>
        <dbReference type="SAM" id="MobiDB-lite"/>
    </source>
</evidence>
<name>B2YG63_MHVB</name>
<organismHost>
    <name type="scientific">Musca domestica</name>
    <name type="common">House fly</name>
    <dbReference type="NCBI Taxonomy" id="7370"/>
</organismHost>
<feature type="region of interest" description="Disordered" evidence="1">
    <location>
        <begin position="1"/>
        <end position="39"/>
    </location>
</feature>
<reference evidence="2 3" key="1">
    <citation type="journal article" date="2008" name="Virology">
        <title>Sequence analysis of a non-classified, non-occluded DNA virus that causes salivary gland hypertrophy of Musca domestica, MdSGHV.</title>
        <authorList>
            <person name="Garcia-Maruniak A."/>
            <person name="Maruniak J.E."/>
            <person name="Farmerie W."/>
            <person name="Boucias D.G."/>
        </authorList>
    </citation>
    <scope>NUCLEOTIDE SEQUENCE [LARGE SCALE GENOMIC DNA]</scope>
    <source>
        <strain evidence="3">Isolate Musca domestica/United States/Boucias/-</strain>
    </source>
</reference>
<feature type="compositionally biased region" description="Polar residues" evidence="1">
    <location>
        <begin position="19"/>
        <end position="34"/>
    </location>
</feature>
<dbReference type="RefSeq" id="YP_001883414.1">
    <property type="nucleotide sequence ID" value="NC_010671.1"/>
</dbReference>
<organism evidence="2 3">
    <name type="scientific">Musca hytrovirus</name>
    <name type="common">isolate Musca domestica/United States/Boucias/-</name>
    <name type="synonym">MHV</name>
    <dbReference type="NCBI Taxonomy" id="523909"/>
    <lineage>
        <taxon>Viruses</taxon>
        <taxon>Viruses incertae sedis</taxon>
        <taxon>Naldaviricetes</taxon>
        <taxon>Lefavirales</taxon>
        <taxon>Hytrosaviridae</taxon>
        <taxon>Muscavirus</taxon>
        <taxon>Muscavirus musdomesticae</taxon>
    </lineage>
</organism>
<dbReference type="EMBL" id="EU522111">
    <property type="protein sequence ID" value="ACD03545.1"/>
    <property type="molecule type" value="Genomic_DNA"/>
</dbReference>
<evidence type="ECO:0000313" key="3">
    <source>
        <dbReference type="Proteomes" id="UP000011274"/>
    </source>
</evidence>
<protein>
    <submittedName>
        <fullName evidence="2">Uncharacterized protein</fullName>
    </submittedName>
</protein>
<feature type="compositionally biased region" description="Polar residues" evidence="1">
    <location>
        <begin position="1"/>
        <end position="11"/>
    </location>
</feature>
<dbReference type="KEGG" id="vg:6295443"/>
<accession>B2YG63</accession>